<evidence type="ECO:0000313" key="3">
    <source>
        <dbReference type="EMBL" id="MBB4286613.1"/>
    </source>
</evidence>
<evidence type="ECO:0000256" key="1">
    <source>
        <dbReference type="ARBA" id="ARBA00007068"/>
    </source>
</evidence>
<dbReference type="Gene3D" id="3.60.70.12">
    <property type="entry name" value="L-amino peptidase D-ALA esterase/amidase"/>
    <property type="match status" value="1"/>
</dbReference>
<dbReference type="PANTHER" id="PTHR36512:SF3">
    <property type="entry name" value="BLR5678 PROTEIN"/>
    <property type="match status" value="1"/>
</dbReference>
<dbReference type="InterPro" id="IPR016117">
    <property type="entry name" value="ArgJ-like_dom_sf"/>
</dbReference>
<accession>A0A7W6S0I4</accession>
<dbReference type="Pfam" id="PF03576">
    <property type="entry name" value="Peptidase_S58"/>
    <property type="match status" value="1"/>
</dbReference>
<protein>
    <submittedName>
        <fullName evidence="3">L-aminopeptidase/D-esterase-like protein</fullName>
    </submittedName>
</protein>
<keyword evidence="3" id="KW-0031">Aminopeptidase</keyword>
<evidence type="ECO:0000313" key="4">
    <source>
        <dbReference type="Proteomes" id="UP000555728"/>
    </source>
</evidence>
<dbReference type="PANTHER" id="PTHR36512">
    <property type="entry name" value="D-AMINOPEPTIDASE"/>
    <property type="match status" value="1"/>
</dbReference>
<name>A0A7W6S0I4_9PROT</name>
<sequence length="366" mass="36524">MLTSRSHSDGSHRGLRTVRPGPRNLITDVPGLRVGHAHDAAARTGVTVLLPDAPAVAAVDQRGGGPGTRETDLLDPVNTVETIHALVLSGGSAFGLDSAAGVVGWLAARGIGFPVGDAVVPIVPAAVLFDLLNGGDKAWGEAPPYRALGRAAAAAAAADGGLAPALGTVGAGTGARAGSLKGGLGSASLRVPATPGTTPGTDDAFFTVGALAAVNSLGSATIGETPAFWAWPWAVDDELGPLARPAPDAPPPGPTDWSFAVPPRANTTLVAVATDLALTKAQAGRVAIMAQDGLARALRPVHSPLDGDTVFALATGRVALGADPLGTVARCGMVAADCVARAVARGVYEARATGDTLDYRTRFGLP</sequence>
<evidence type="ECO:0000256" key="2">
    <source>
        <dbReference type="SAM" id="MobiDB-lite"/>
    </source>
</evidence>
<dbReference type="Proteomes" id="UP000555728">
    <property type="component" value="Unassembled WGS sequence"/>
</dbReference>
<comment type="similarity">
    <text evidence="1">Belongs to the peptidase S58 family.</text>
</comment>
<dbReference type="RefSeq" id="WP_184435610.1">
    <property type="nucleotide sequence ID" value="NZ_JACIGI010000018.1"/>
</dbReference>
<keyword evidence="3" id="KW-0645">Protease</keyword>
<gene>
    <name evidence="3" type="ORF">GGD88_002347</name>
</gene>
<keyword evidence="3" id="KW-0378">Hydrolase</keyword>
<dbReference type="InterPro" id="IPR005321">
    <property type="entry name" value="Peptidase_S58_DmpA"/>
</dbReference>
<keyword evidence="4" id="KW-1185">Reference proteome</keyword>
<dbReference type="CDD" id="cd02252">
    <property type="entry name" value="nylC_like"/>
    <property type="match status" value="1"/>
</dbReference>
<feature type="compositionally biased region" description="Basic and acidic residues" evidence="2">
    <location>
        <begin position="1"/>
        <end position="12"/>
    </location>
</feature>
<dbReference type="AlphaFoldDB" id="A0A7W6S0I4"/>
<dbReference type="EMBL" id="JACIGI010000018">
    <property type="protein sequence ID" value="MBB4286613.1"/>
    <property type="molecule type" value="Genomic_DNA"/>
</dbReference>
<reference evidence="3 4" key="1">
    <citation type="submission" date="2020-08" db="EMBL/GenBank/DDBJ databases">
        <title>Genome sequencing of Purple Non-Sulfur Bacteria from various extreme environments.</title>
        <authorList>
            <person name="Mayer M."/>
        </authorList>
    </citation>
    <scope>NUCLEOTIDE SEQUENCE [LARGE SCALE GENOMIC DNA]</scope>
    <source>
        <strain evidence="3 4">JA135</strain>
    </source>
</reference>
<dbReference type="SUPFAM" id="SSF56266">
    <property type="entry name" value="DmpA/ArgJ-like"/>
    <property type="match status" value="1"/>
</dbReference>
<proteinExistence type="inferred from homology"/>
<feature type="region of interest" description="Disordered" evidence="2">
    <location>
        <begin position="1"/>
        <end position="22"/>
    </location>
</feature>
<organism evidence="3 4">
    <name type="scientific">Roseospira goensis</name>
    <dbReference type="NCBI Taxonomy" id="391922"/>
    <lineage>
        <taxon>Bacteria</taxon>
        <taxon>Pseudomonadati</taxon>
        <taxon>Pseudomonadota</taxon>
        <taxon>Alphaproteobacteria</taxon>
        <taxon>Rhodospirillales</taxon>
        <taxon>Rhodospirillaceae</taxon>
        <taxon>Roseospira</taxon>
    </lineage>
</organism>
<comment type="caution">
    <text evidence="3">The sequence shown here is derived from an EMBL/GenBank/DDBJ whole genome shotgun (WGS) entry which is preliminary data.</text>
</comment>
<dbReference type="GO" id="GO:0004177">
    <property type="term" value="F:aminopeptidase activity"/>
    <property type="evidence" value="ECO:0007669"/>
    <property type="project" value="UniProtKB-KW"/>
</dbReference>